<feature type="compositionally biased region" description="Polar residues" evidence="1">
    <location>
        <begin position="251"/>
        <end position="270"/>
    </location>
</feature>
<evidence type="ECO:0000256" key="1">
    <source>
        <dbReference type="SAM" id="MobiDB-lite"/>
    </source>
</evidence>
<reference evidence="2 3" key="1">
    <citation type="submission" date="2024-01" db="EMBL/GenBank/DDBJ databases">
        <authorList>
            <person name="Waweru B."/>
        </authorList>
    </citation>
    <scope>NUCLEOTIDE SEQUENCE [LARGE SCALE GENOMIC DNA]</scope>
</reference>
<organism evidence="2 3">
    <name type="scientific">Dovyalis caffra</name>
    <dbReference type="NCBI Taxonomy" id="77055"/>
    <lineage>
        <taxon>Eukaryota</taxon>
        <taxon>Viridiplantae</taxon>
        <taxon>Streptophyta</taxon>
        <taxon>Embryophyta</taxon>
        <taxon>Tracheophyta</taxon>
        <taxon>Spermatophyta</taxon>
        <taxon>Magnoliopsida</taxon>
        <taxon>eudicotyledons</taxon>
        <taxon>Gunneridae</taxon>
        <taxon>Pentapetalae</taxon>
        <taxon>rosids</taxon>
        <taxon>fabids</taxon>
        <taxon>Malpighiales</taxon>
        <taxon>Salicaceae</taxon>
        <taxon>Flacourtieae</taxon>
        <taxon>Dovyalis</taxon>
    </lineage>
</organism>
<protein>
    <recommendedName>
        <fullName evidence="4">DUF4283 domain-containing protein</fullName>
    </recommendedName>
</protein>
<name>A0AAV1SHG0_9ROSI</name>
<dbReference type="AlphaFoldDB" id="A0AAV1SHG0"/>
<dbReference type="Proteomes" id="UP001314170">
    <property type="component" value="Unassembled WGS sequence"/>
</dbReference>
<dbReference type="EMBL" id="CAWUPB010001184">
    <property type="protein sequence ID" value="CAK7350635.1"/>
    <property type="molecule type" value="Genomic_DNA"/>
</dbReference>
<keyword evidence="3" id="KW-1185">Reference proteome</keyword>
<proteinExistence type="predicted"/>
<feature type="region of interest" description="Disordered" evidence="1">
    <location>
        <begin position="141"/>
        <end position="196"/>
    </location>
</feature>
<feature type="compositionally biased region" description="Basic and acidic residues" evidence="1">
    <location>
        <begin position="149"/>
        <end position="158"/>
    </location>
</feature>
<comment type="caution">
    <text evidence="2">The sequence shown here is derived from an EMBL/GenBank/DDBJ whole genome shotgun (WGS) entry which is preliminary data.</text>
</comment>
<sequence length="270" mass="30285">MCSAWLDLDLKNVLSRLGKVNVTLQTNSIDIKGGLVLFSSVPYARSGQWKRRNSPNWSGRSRGKPPVVAEKRESRLETIVLWSAWLHQWFDVIKPWEPELVASKRFILLRIEGVPLHVWDEDFFRMISSLMGWKAIKPGIDNSDSSSSDSHHFDKDGLELNPSENNSEEKDSPPDREQNTKSGNAGNGSGGDGILQNDLMAGFKQMKAELRVSSCILRSAKQNEENAEAEETTSLPVLENGEERKEIVPNSLETGSLNLTDIPNTRQQKE</sequence>
<gene>
    <name evidence="2" type="ORF">DCAF_LOCUS23375</name>
</gene>
<evidence type="ECO:0000313" key="2">
    <source>
        <dbReference type="EMBL" id="CAK7350635.1"/>
    </source>
</evidence>
<accession>A0AAV1SHG0</accession>
<evidence type="ECO:0008006" key="4">
    <source>
        <dbReference type="Google" id="ProtNLM"/>
    </source>
</evidence>
<feature type="region of interest" description="Disordered" evidence="1">
    <location>
        <begin position="222"/>
        <end position="270"/>
    </location>
</feature>
<feature type="compositionally biased region" description="Basic and acidic residues" evidence="1">
    <location>
        <begin position="167"/>
        <end position="179"/>
    </location>
</feature>
<evidence type="ECO:0000313" key="3">
    <source>
        <dbReference type="Proteomes" id="UP001314170"/>
    </source>
</evidence>